<dbReference type="PROSITE" id="PS51375">
    <property type="entry name" value="PPR"/>
    <property type="match status" value="3"/>
</dbReference>
<dbReference type="GO" id="GO:0008270">
    <property type="term" value="F:zinc ion binding"/>
    <property type="evidence" value="ECO:0007669"/>
    <property type="project" value="InterPro"/>
</dbReference>
<accession>A0A2G5E9K9</accession>
<dbReference type="Pfam" id="PF14432">
    <property type="entry name" value="DYW_deaminase"/>
    <property type="match status" value="1"/>
</dbReference>
<evidence type="ECO:0000256" key="2">
    <source>
        <dbReference type="PROSITE-ProRule" id="PRU00708"/>
    </source>
</evidence>
<feature type="repeat" description="PPR" evidence="2">
    <location>
        <begin position="211"/>
        <end position="246"/>
    </location>
</feature>
<dbReference type="InterPro" id="IPR002885">
    <property type="entry name" value="PPR_rpt"/>
</dbReference>
<evidence type="ECO:0000259" key="4">
    <source>
        <dbReference type="Pfam" id="PF14432"/>
    </source>
</evidence>
<dbReference type="Pfam" id="PF01535">
    <property type="entry name" value="PPR"/>
    <property type="match status" value="2"/>
</dbReference>
<dbReference type="PANTHER" id="PTHR47926">
    <property type="entry name" value="PENTATRICOPEPTIDE REPEAT-CONTAINING PROTEIN"/>
    <property type="match status" value="1"/>
</dbReference>
<organism evidence="5 6">
    <name type="scientific">Aquilegia coerulea</name>
    <name type="common">Rocky mountain columbine</name>
    <dbReference type="NCBI Taxonomy" id="218851"/>
    <lineage>
        <taxon>Eukaryota</taxon>
        <taxon>Viridiplantae</taxon>
        <taxon>Streptophyta</taxon>
        <taxon>Embryophyta</taxon>
        <taxon>Tracheophyta</taxon>
        <taxon>Spermatophyta</taxon>
        <taxon>Magnoliopsida</taxon>
        <taxon>Ranunculales</taxon>
        <taxon>Ranunculaceae</taxon>
        <taxon>Thalictroideae</taxon>
        <taxon>Aquilegia</taxon>
    </lineage>
</organism>
<dbReference type="InterPro" id="IPR046960">
    <property type="entry name" value="PPR_At4g14850-like_plant"/>
</dbReference>
<feature type="compositionally biased region" description="Polar residues" evidence="3">
    <location>
        <begin position="321"/>
        <end position="333"/>
    </location>
</feature>
<dbReference type="InterPro" id="IPR032867">
    <property type="entry name" value="DYW_dom"/>
</dbReference>
<feature type="region of interest" description="Disordered" evidence="3">
    <location>
        <begin position="305"/>
        <end position="338"/>
    </location>
</feature>
<dbReference type="GO" id="GO:0009451">
    <property type="term" value="P:RNA modification"/>
    <property type="evidence" value="ECO:0007669"/>
    <property type="project" value="InterPro"/>
</dbReference>
<dbReference type="GO" id="GO:0003723">
    <property type="term" value="F:RNA binding"/>
    <property type="evidence" value="ECO:0007669"/>
    <property type="project" value="InterPro"/>
</dbReference>
<dbReference type="NCBIfam" id="TIGR00756">
    <property type="entry name" value="PPR"/>
    <property type="match status" value="3"/>
</dbReference>
<dbReference type="InParanoid" id="A0A2G5E9K9"/>
<reference evidence="5 6" key="1">
    <citation type="submission" date="2017-09" db="EMBL/GenBank/DDBJ databases">
        <title>WGS assembly of Aquilegia coerulea Goldsmith.</title>
        <authorList>
            <person name="Hodges S."/>
            <person name="Kramer E."/>
            <person name="Nordborg M."/>
            <person name="Tomkins J."/>
            <person name="Borevitz J."/>
            <person name="Derieg N."/>
            <person name="Yan J."/>
            <person name="Mihaltcheva S."/>
            <person name="Hayes R.D."/>
            <person name="Rokhsar D."/>
        </authorList>
    </citation>
    <scope>NUCLEOTIDE SEQUENCE [LARGE SCALE GENOMIC DNA]</scope>
    <source>
        <strain evidence="6">cv. Goldsmith</strain>
    </source>
</reference>
<dbReference type="Gene3D" id="1.25.40.10">
    <property type="entry name" value="Tetratricopeptide repeat domain"/>
    <property type="match status" value="2"/>
</dbReference>
<dbReference type="InterPro" id="IPR011990">
    <property type="entry name" value="TPR-like_helical_dom_sf"/>
</dbReference>
<keyword evidence="6" id="KW-1185">Reference proteome</keyword>
<keyword evidence="1" id="KW-0677">Repeat</keyword>
<dbReference type="STRING" id="218851.A0A2G5E9K9"/>
<dbReference type="PANTHER" id="PTHR47926:SF388">
    <property type="entry name" value="DYW DOMAIN-CONTAINING PROTEIN"/>
    <property type="match status" value="1"/>
</dbReference>
<dbReference type="Pfam" id="PF13041">
    <property type="entry name" value="PPR_2"/>
    <property type="match status" value="1"/>
</dbReference>
<sequence>MVQGATTASFMELCPLHKVGSSHLYASDQPFFCKNMKVDKSNGALKKLFAFGGLAQKRVSVAFSKLSRQEISDTLELDRMSLDLDKLHNEDEVNEALERIIDSERQGVQVDPKNIVSILQACVDLKLLETGKRVHEIVMRSPSRHINIFNKLIELYCKLSSTKDALRVFEEMPERNLDSWNKMLVGFVENGQEKEVLGIFSEMKRNGFQPDEFTFNVILRACGSLGAVEEGMTYFESMSKDFGVTPSMEHYVSIVDLLGKSGKIRDAKELVSKMPTKPSALVWKTLRKYSPTGLKEVLAELDPPDSAPSLKLSNRKRLKNSLGQNRKGSNSNPKKTEAYERARSLNEEMKNAGYVPDTRYVLQDIDQEAKEKALMYHSERLAIAYGLISTPPGTTLRIMKNLRICGDCHNAVKIISKIVDREIIVRDNKRFHHFKDGKCSCKDYW</sequence>
<evidence type="ECO:0000313" key="6">
    <source>
        <dbReference type="Proteomes" id="UP000230069"/>
    </source>
</evidence>
<evidence type="ECO:0000313" key="5">
    <source>
        <dbReference type="EMBL" id="PIA52435.1"/>
    </source>
</evidence>
<feature type="repeat" description="PPR" evidence="2">
    <location>
        <begin position="176"/>
        <end position="210"/>
    </location>
</feature>
<dbReference type="Proteomes" id="UP000230069">
    <property type="component" value="Unassembled WGS sequence"/>
</dbReference>
<gene>
    <name evidence="5" type="ORF">AQUCO_01000364v1</name>
</gene>
<protein>
    <recommendedName>
        <fullName evidence="4">DYW domain-containing protein</fullName>
    </recommendedName>
</protein>
<feature type="domain" description="DYW" evidence="4">
    <location>
        <begin position="353"/>
        <end position="445"/>
    </location>
</feature>
<feature type="repeat" description="PPR" evidence="2">
    <location>
        <begin position="145"/>
        <end position="175"/>
    </location>
</feature>
<evidence type="ECO:0000256" key="3">
    <source>
        <dbReference type="SAM" id="MobiDB-lite"/>
    </source>
</evidence>
<dbReference type="AlphaFoldDB" id="A0A2G5E9K9"/>
<dbReference type="FunFam" id="1.25.40.10:FF:000031">
    <property type="entry name" value="Pentatricopeptide repeat-containing protein mitochondrial"/>
    <property type="match status" value="1"/>
</dbReference>
<dbReference type="OrthoDB" id="185373at2759"/>
<name>A0A2G5E9K9_AQUCA</name>
<dbReference type="EMBL" id="KZ305027">
    <property type="protein sequence ID" value="PIA52435.1"/>
    <property type="molecule type" value="Genomic_DNA"/>
</dbReference>
<evidence type="ECO:0000256" key="1">
    <source>
        <dbReference type="ARBA" id="ARBA00022737"/>
    </source>
</evidence>
<proteinExistence type="predicted"/>